<dbReference type="SUPFAM" id="SSF57884">
    <property type="entry name" value="Ada DNA repair protein, N-terminal domain (N-Ada 10)"/>
    <property type="match status" value="1"/>
</dbReference>
<dbReference type="GO" id="GO:0032259">
    <property type="term" value="P:methylation"/>
    <property type="evidence" value="ECO:0007669"/>
    <property type="project" value="UniProtKB-KW"/>
</dbReference>
<evidence type="ECO:0000313" key="8">
    <source>
        <dbReference type="Proteomes" id="UP000469558"/>
    </source>
</evidence>
<reference evidence="7 8" key="1">
    <citation type="submission" date="2018-05" db="EMBL/GenBank/DDBJ databases">
        <title>Genome sequencing and assembly of the regulated plant pathogen Lachnellula willkommii and related sister species for the development of diagnostic species identification markers.</title>
        <authorList>
            <person name="Giroux E."/>
            <person name="Bilodeau G."/>
        </authorList>
    </citation>
    <scope>NUCLEOTIDE SEQUENCE [LARGE SCALE GENOMIC DNA]</scope>
    <source>
        <strain evidence="7 8">CBS 268.59</strain>
    </source>
</reference>
<dbReference type="GO" id="GO:0003700">
    <property type="term" value="F:DNA-binding transcription factor activity"/>
    <property type="evidence" value="ECO:0007669"/>
    <property type="project" value="InterPro"/>
</dbReference>
<name>A0A8T9C010_9HELO</name>
<dbReference type="SUPFAM" id="SSF46689">
    <property type="entry name" value="Homeodomain-like"/>
    <property type="match status" value="1"/>
</dbReference>
<dbReference type="InterPro" id="IPR018060">
    <property type="entry name" value="HTH_AraC"/>
</dbReference>
<dbReference type="Pfam" id="PF00165">
    <property type="entry name" value="HTH_AraC"/>
    <property type="match status" value="1"/>
</dbReference>
<dbReference type="Proteomes" id="UP000469558">
    <property type="component" value="Unassembled WGS sequence"/>
</dbReference>
<dbReference type="GO" id="GO:0008168">
    <property type="term" value="F:methyltransferase activity"/>
    <property type="evidence" value="ECO:0007669"/>
    <property type="project" value="UniProtKB-KW"/>
</dbReference>
<evidence type="ECO:0000256" key="3">
    <source>
        <dbReference type="ARBA" id="ARBA00023015"/>
    </source>
</evidence>
<sequence>MPHFSTPSSRWAAVQARNPLAASAFIYSVITTKIYCRPTCPSRLARRANVTFHNSAVEAEADGFRACKRCRPELAQVAADPQRVFVDKACELIGMEGGGGEKWSVKGLAKEVGLTESHFCRVFKKVLGITVGEYRARIHLEPPEISSKASAVFPLTAHGAGSAVPDIFIAGLDAESWDLPMNEFSFDPNQIWLSSTLCTTGGVYLNDKSSGLDPIGFEMSENLPLEGCWDRPNDHAWEDIDQFINYDS</sequence>
<dbReference type="AlphaFoldDB" id="A0A8T9C010"/>
<evidence type="ECO:0000313" key="7">
    <source>
        <dbReference type="EMBL" id="TVY73149.1"/>
    </source>
</evidence>
<keyword evidence="5" id="KW-0804">Transcription</keyword>
<dbReference type="InterPro" id="IPR035451">
    <property type="entry name" value="Ada-like_dom_sf"/>
</dbReference>
<comment type="cofactor">
    <cofactor evidence="1">
        <name>Zn(2+)</name>
        <dbReference type="ChEBI" id="CHEBI:29105"/>
    </cofactor>
</comment>
<gene>
    <name evidence="7" type="primary">ada</name>
    <name evidence="7" type="ORF">LSUE1_G006036</name>
</gene>
<proteinExistence type="predicted"/>
<organism evidence="7 8">
    <name type="scientific">Lachnellula suecica</name>
    <dbReference type="NCBI Taxonomy" id="602035"/>
    <lineage>
        <taxon>Eukaryota</taxon>
        <taxon>Fungi</taxon>
        <taxon>Dikarya</taxon>
        <taxon>Ascomycota</taxon>
        <taxon>Pezizomycotina</taxon>
        <taxon>Leotiomycetes</taxon>
        <taxon>Helotiales</taxon>
        <taxon>Lachnaceae</taxon>
        <taxon>Lachnellula</taxon>
    </lineage>
</organism>
<dbReference type="Gene3D" id="3.40.10.10">
    <property type="entry name" value="DNA Methylphosphotriester Repair Domain"/>
    <property type="match status" value="1"/>
</dbReference>
<feature type="domain" description="HTH araC/xylS-type" evidence="6">
    <location>
        <begin position="104"/>
        <end position="137"/>
    </location>
</feature>
<comment type="caution">
    <text evidence="7">The sequence shown here is derived from an EMBL/GenBank/DDBJ whole genome shotgun (WGS) entry which is preliminary data.</text>
</comment>
<dbReference type="GO" id="GO:0008270">
    <property type="term" value="F:zinc ion binding"/>
    <property type="evidence" value="ECO:0007669"/>
    <property type="project" value="InterPro"/>
</dbReference>
<dbReference type="InterPro" id="IPR004026">
    <property type="entry name" value="Ada_DNA_repair_Zn-bd"/>
</dbReference>
<keyword evidence="2" id="KW-0808">Transferase</keyword>
<dbReference type="OrthoDB" id="2447880at2759"/>
<evidence type="ECO:0000256" key="4">
    <source>
        <dbReference type="ARBA" id="ARBA00023159"/>
    </source>
</evidence>
<dbReference type="InterPro" id="IPR009057">
    <property type="entry name" value="Homeodomain-like_sf"/>
</dbReference>
<evidence type="ECO:0000259" key="6">
    <source>
        <dbReference type="PROSITE" id="PS01124"/>
    </source>
</evidence>
<dbReference type="EMBL" id="QGMK01001170">
    <property type="protein sequence ID" value="TVY73149.1"/>
    <property type="molecule type" value="Genomic_DNA"/>
</dbReference>
<evidence type="ECO:0000256" key="2">
    <source>
        <dbReference type="ARBA" id="ARBA00022603"/>
    </source>
</evidence>
<evidence type="ECO:0000256" key="1">
    <source>
        <dbReference type="ARBA" id="ARBA00001947"/>
    </source>
</evidence>
<protein>
    <submittedName>
        <fullName evidence="7">Bifunctional transcriptional activator/DNA repair enzyme Ada</fullName>
    </submittedName>
</protein>
<keyword evidence="8" id="KW-1185">Reference proteome</keyword>
<dbReference type="GO" id="GO:0006281">
    <property type="term" value="P:DNA repair"/>
    <property type="evidence" value="ECO:0007669"/>
    <property type="project" value="InterPro"/>
</dbReference>
<dbReference type="Gene3D" id="1.10.10.60">
    <property type="entry name" value="Homeodomain-like"/>
    <property type="match status" value="1"/>
</dbReference>
<accession>A0A8T9C010</accession>
<keyword evidence="2" id="KW-0489">Methyltransferase</keyword>
<keyword evidence="3" id="KW-0805">Transcription regulation</keyword>
<evidence type="ECO:0000256" key="5">
    <source>
        <dbReference type="ARBA" id="ARBA00023163"/>
    </source>
</evidence>
<dbReference type="Pfam" id="PF02805">
    <property type="entry name" value="Ada_Zn_binding"/>
    <property type="match status" value="1"/>
</dbReference>
<dbReference type="PROSITE" id="PS01124">
    <property type="entry name" value="HTH_ARAC_FAMILY_2"/>
    <property type="match status" value="1"/>
</dbReference>
<dbReference type="GO" id="GO:0043565">
    <property type="term" value="F:sequence-specific DNA binding"/>
    <property type="evidence" value="ECO:0007669"/>
    <property type="project" value="InterPro"/>
</dbReference>
<keyword evidence="4" id="KW-0010">Activator</keyword>